<dbReference type="SMART" id="SM00408">
    <property type="entry name" value="IGc2"/>
    <property type="match status" value="4"/>
</dbReference>
<reference evidence="7 8" key="1">
    <citation type="journal article" date="2013" name="Nature">
        <title>Insights into bilaterian evolution from three spiralian genomes.</title>
        <authorList>
            <person name="Simakov O."/>
            <person name="Marletaz F."/>
            <person name="Cho S.J."/>
            <person name="Edsinger-Gonzales E."/>
            <person name="Havlak P."/>
            <person name="Hellsten U."/>
            <person name="Kuo D.H."/>
            <person name="Larsson T."/>
            <person name="Lv J."/>
            <person name="Arendt D."/>
            <person name="Savage R."/>
            <person name="Osoegawa K."/>
            <person name="de Jong P."/>
            <person name="Grimwood J."/>
            <person name="Chapman J.A."/>
            <person name="Shapiro H."/>
            <person name="Aerts A."/>
            <person name="Otillar R.P."/>
            <person name="Terry A.Y."/>
            <person name="Boore J.L."/>
            <person name="Grigoriev I.V."/>
            <person name="Lindberg D.R."/>
            <person name="Seaver E.C."/>
            <person name="Weisblat D.A."/>
            <person name="Putnam N.H."/>
            <person name="Rokhsar D.S."/>
        </authorList>
    </citation>
    <scope>NUCLEOTIDE SEQUENCE [LARGE SCALE GENOMIC DNA]</scope>
</reference>
<dbReference type="OMA" id="LQWIHNG"/>
<dbReference type="InterPro" id="IPR007110">
    <property type="entry name" value="Ig-like_dom"/>
</dbReference>
<dbReference type="InterPro" id="IPR013783">
    <property type="entry name" value="Ig-like_fold"/>
</dbReference>
<feature type="domain" description="Ig-like" evidence="6">
    <location>
        <begin position="346"/>
        <end position="433"/>
    </location>
</feature>
<evidence type="ECO:0000313" key="8">
    <source>
        <dbReference type="Proteomes" id="UP000030746"/>
    </source>
</evidence>
<dbReference type="RefSeq" id="XP_009051291.1">
    <property type="nucleotide sequence ID" value="XM_009053043.1"/>
</dbReference>
<dbReference type="InterPro" id="IPR003599">
    <property type="entry name" value="Ig_sub"/>
</dbReference>
<keyword evidence="4" id="KW-0325">Glycoprotein</keyword>
<dbReference type="PANTHER" id="PTHR11640">
    <property type="entry name" value="NEPHRIN"/>
    <property type="match status" value="1"/>
</dbReference>
<dbReference type="Gene3D" id="2.60.40.10">
    <property type="entry name" value="Immunoglobulins"/>
    <property type="match status" value="4"/>
</dbReference>
<evidence type="ECO:0000259" key="6">
    <source>
        <dbReference type="PROSITE" id="PS50835"/>
    </source>
</evidence>
<dbReference type="AlphaFoldDB" id="V4AWW5"/>
<evidence type="ECO:0000256" key="4">
    <source>
        <dbReference type="ARBA" id="ARBA00023180"/>
    </source>
</evidence>
<dbReference type="SMART" id="SM00409">
    <property type="entry name" value="IG"/>
    <property type="match status" value="5"/>
</dbReference>
<gene>
    <name evidence="7" type="ORF">LOTGIDRAFT_174458</name>
</gene>
<dbReference type="EMBL" id="KB201292">
    <property type="protein sequence ID" value="ESO98021.1"/>
    <property type="molecule type" value="Genomic_DNA"/>
</dbReference>
<dbReference type="PROSITE" id="PS50835">
    <property type="entry name" value="IG_LIKE"/>
    <property type="match status" value="4"/>
</dbReference>
<feature type="domain" description="Ig-like" evidence="6">
    <location>
        <begin position="438"/>
        <end position="521"/>
    </location>
</feature>
<dbReference type="SUPFAM" id="SSF48726">
    <property type="entry name" value="Immunoglobulin"/>
    <property type="match status" value="5"/>
</dbReference>
<dbReference type="GO" id="GO:0005886">
    <property type="term" value="C:plasma membrane"/>
    <property type="evidence" value="ECO:0007669"/>
    <property type="project" value="TreeGrafter"/>
</dbReference>
<dbReference type="GO" id="GO:0005911">
    <property type="term" value="C:cell-cell junction"/>
    <property type="evidence" value="ECO:0007669"/>
    <property type="project" value="TreeGrafter"/>
</dbReference>
<dbReference type="STRING" id="225164.V4AWW5"/>
<dbReference type="InterPro" id="IPR003598">
    <property type="entry name" value="Ig_sub2"/>
</dbReference>
<dbReference type="GeneID" id="20242743"/>
<dbReference type="Pfam" id="PF13895">
    <property type="entry name" value="Ig_2"/>
    <property type="match status" value="1"/>
</dbReference>
<keyword evidence="3" id="KW-1015">Disulfide bond</keyword>
<name>V4AWW5_LOTGI</name>
<dbReference type="OrthoDB" id="6161798at2759"/>
<dbReference type="InterPro" id="IPR036179">
    <property type="entry name" value="Ig-like_dom_sf"/>
</dbReference>
<evidence type="ECO:0000256" key="5">
    <source>
        <dbReference type="ARBA" id="ARBA00023319"/>
    </source>
</evidence>
<dbReference type="HOGENOM" id="CLU_505575_0_0_1"/>
<evidence type="ECO:0000256" key="2">
    <source>
        <dbReference type="ARBA" id="ARBA00023136"/>
    </source>
</evidence>
<dbReference type="Pfam" id="PF08205">
    <property type="entry name" value="C2-set_2"/>
    <property type="match status" value="1"/>
</dbReference>
<comment type="subcellular location">
    <subcellularLocation>
        <location evidence="1">Membrane</location>
        <topology evidence="1">Single-pass type I membrane protein</topology>
    </subcellularLocation>
</comment>
<dbReference type="InterPro" id="IPR051275">
    <property type="entry name" value="Cell_adhesion_signaling"/>
</dbReference>
<dbReference type="Pfam" id="PF13927">
    <property type="entry name" value="Ig_3"/>
    <property type="match status" value="2"/>
</dbReference>
<accession>V4AWW5</accession>
<keyword evidence="5" id="KW-0393">Immunoglobulin domain</keyword>
<dbReference type="Proteomes" id="UP000030746">
    <property type="component" value="Unassembled WGS sequence"/>
</dbReference>
<keyword evidence="2" id="KW-0472">Membrane</keyword>
<dbReference type="CTD" id="20242743"/>
<keyword evidence="8" id="KW-1185">Reference proteome</keyword>
<dbReference type="PANTHER" id="PTHR11640:SF164">
    <property type="entry name" value="MAM DOMAIN-CONTAINING GLYCOSYLPHOSPHATIDYLINOSITOL ANCHOR PROTEIN 1"/>
    <property type="match status" value="1"/>
</dbReference>
<dbReference type="KEGG" id="lgi:LOTGIDRAFT_174458"/>
<feature type="domain" description="Ig-like" evidence="6">
    <location>
        <begin position="262"/>
        <end position="339"/>
    </location>
</feature>
<evidence type="ECO:0000313" key="7">
    <source>
        <dbReference type="EMBL" id="ESO98021.1"/>
    </source>
</evidence>
<proteinExistence type="predicted"/>
<protein>
    <recommendedName>
        <fullName evidence="6">Ig-like domain-containing protein</fullName>
    </recommendedName>
</protein>
<dbReference type="GO" id="GO:0098609">
    <property type="term" value="P:cell-cell adhesion"/>
    <property type="evidence" value="ECO:0007669"/>
    <property type="project" value="TreeGrafter"/>
</dbReference>
<feature type="domain" description="Ig-like" evidence="6">
    <location>
        <begin position="153"/>
        <end position="257"/>
    </location>
</feature>
<organism evidence="7 8">
    <name type="scientific">Lottia gigantea</name>
    <name type="common">Giant owl limpet</name>
    <dbReference type="NCBI Taxonomy" id="225164"/>
    <lineage>
        <taxon>Eukaryota</taxon>
        <taxon>Metazoa</taxon>
        <taxon>Spiralia</taxon>
        <taxon>Lophotrochozoa</taxon>
        <taxon>Mollusca</taxon>
        <taxon>Gastropoda</taxon>
        <taxon>Patellogastropoda</taxon>
        <taxon>Lottioidea</taxon>
        <taxon>Lottiidae</taxon>
        <taxon>Lottia</taxon>
    </lineage>
</organism>
<evidence type="ECO:0000256" key="1">
    <source>
        <dbReference type="ARBA" id="ARBA00004479"/>
    </source>
</evidence>
<evidence type="ECO:0000256" key="3">
    <source>
        <dbReference type="ARBA" id="ARBA00023157"/>
    </source>
</evidence>
<dbReference type="InterPro" id="IPR013162">
    <property type="entry name" value="CD80_C2-set"/>
</dbReference>
<dbReference type="GO" id="GO:0050839">
    <property type="term" value="F:cell adhesion molecule binding"/>
    <property type="evidence" value="ECO:0007669"/>
    <property type="project" value="TreeGrafter"/>
</dbReference>
<sequence length="539" mass="59794">MATAGFHRCSWEQVVSDAEENRIARATRTRVLYKNKLTPSQDLLSIKPEVFIEGEPGDVTCTYNNQYTTFEIYGSIGDTQTITTCRVQLSSCIISSTGINYTQYYNISKTNNSVTIHIYNVNKTRDSGVWRCKVFVSAYNQSEETLTIDVKVPVSSVEITNNNVYYNYNYSSCSVEITNKNEDFIKDRTVNLECKTTGGYPLPNITWSINTRILMTSVNTTTSSLSYQPVVSDQGQRLQCSATNGYGQSKTDSFQLDIKYQPVVDINSSITLYKLIQGQTVKLECQVNQSNPVVTSYKWYRNGNIITGSSSTYTVSNDGSYSCSATNSVGESDRSRVISVEILYPPSVSTPQSPYSIIESTPLTIPCIVTSNPVPNNYTWSGPNNLIQSQQNLTISSINRDQTGQYTCTVSNIMIPTTGVQQTGTGINSTTVNVLYGPEVSVSSVETNIKENENLRINCKVKSNPPTNDIVWYQSNGDIVPNQFVINSGANRRDLVINNINRSKSDNYTCTARLDLHPTVGEILPQTHSQSSTINVQCE</sequence>